<keyword evidence="1" id="KW-0812">Transmembrane</keyword>
<reference evidence="2 3" key="1">
    <citation type="submission" date="2023-10" db="EMBL/GenBank/DDBJ databases">
        <title>Complete genome sequence of Shewanella sp. DAU334.</title>
        <authorList>
            <person name="Lee Y.-S."/>
            <person name="Jeong H.-R."/>
            <person name="Hwang E.-J."/>
            <person name="Choi Y.-L."/>
            <person name="Kim G.-D."/>
        </authorList>
    </citation>
    <scope>NUCLEOTIDE SEQUENCE [LARGE SCALE GENOMIC DNA]</scope>
    <source>
        <strain evidence="2 3">DAU334</strain>
    </source>
</reference>
<feature type="transmembrane region" description="Helical" evidence="1">
    <location>
        <begin position="24"/>
        <end position="47"/>
    </location>
</feature>
<evidence type="ECO:0000256" key="1">
    <source>
        <dbReference type="SAM" id="Phobius"/>
    </source>
</evidence>
<accession>A0ABZ0JV47</accession>
<dbReference type="RefSeq" id="WP_310471806.1">
    <property type="nucleotide sequence ID" value="NZ_CP136522.1"/>
</dbReference>
<dbReference type="Proteomes" id="UP001529491">
    <property type="component" value="Chromosome"/>
</dbReference>
<keyword evidence="1" id="KW-1133">Transmembrane helix</keyword>
<keyword evidence="3" id="KW-1185">Reference proteome</keyword>
<protein>
    <recommendedName>
        <fullName evidence="4">Iron transporter</fullName>
    </recommendedName>
</protein>
<name>A0ABZ0JV47_9GAMM</name>
<feature type="transmembrane region" description="Helical" evidence="1">
    <location>
        <begin position="53"/>
        <end position="72"/>
    </location>
</feature>
<keyword evidence="1" id="KW-0472">Membrane</keyword>
<organism evidence="2 3">
    <name type="scientific">Shewanella youngdeokensis</name>
    <dbReference type="NCBI Taxonomy" id="2999068"/>
    <lineage>
        <taxon>Bacteria</taxon>
        <taxon>Pseudomonadati</taxon>
        <taxon>Pseudomonadota</taxon>
        <taxon>Gammaproteobacteria</taxon>
        <taxon>Alteromonadales</taxon>
        <taxon>Shewanellaceae</taxon>
        <taxon>Shewanella</taxon>
    </lineage>
</organism>
<evidence type="ECO:0000313" key="3">
    <source>
        <dbReference type="Proteomes" id="UP001529491"/>
    </source>
</evidence>
<evidence type="ECO:0008006" key="4">
    <source>
        <dbReference type="Google" id="ProtNLM"/>
    </source>
</evidence>
<dbReference type="EMBL" id="CP136522">
    <property type="protein sequence ID" value="WOT04177.1"/>
    <property type="molecule type" value="Genomic_DNA"/>
</dbReference>
<gene>
    <name evidence="2" type="ORF">RGE70_12645</name>
</gene>
<sequence>MTSIRSNFKNLLSSQGLNITSRSLAAILGGYLLAATACALLALIIPLPAFESTVTASMLSFSFYTAAVIWVFTVKHHLIAWRDLLIASGLFYLIILLVG</sequence>
<feature type="transmembrane region" description="Helical" evidence="1">
    <location>
        <begin position="79"/>
        <end position="98"/>
    </location>
</feature>
<evidence type="ECO:0000313" key="2">
    <source>
        <dbReference type="EMBL" id="WOT04177.1"/>
    </source>
</evidence>
<proteinExistence type="predicted"/>